<name>A0ABX6T7F7_9SPHN</name>
<dbReference type="Proteomes" id="UP000516105">
    <property type="component" value="Chromosome"/>
</dbReference>
<reference evidence="1 2" key="1">
    <citation type="submission" date="2020-08" db="EMBL/GenBank/DDBJ databases">
        <title>Genome sequence of Sphingomonas sediminicola KACC 15039T.</title>
        <authorList>
            <person name="Hyun D.-W."/>
            <person name="Bae J.-W."/>
        </authorList>
    </citation>
    <scope>NUCLEOTIDE SEQUENCE [LARGE SCALE GENOMIC DNA]</scope>
    <source>
        <strain evidence="1 2">KACC 15039</strain>
    </source>
</reference>
<proteinExistence type="predicted"/>
<gene>
    <name evidence="1" type="ORF">H9L14_00140</name>
</gene>
<dbReference type="RefSeq" id="WP_187708740.1">
    <property type="nucleotide sequence ID" value="NZ_CP060782.1"/>
</dbReference>
<sequence>MDWASALLQDIDAGLLKPRTHAVTLRLAEHETCTGELGSEIVSAFQAGNAVGNQALLERLWGKIESLPLEKQGCFRTLVSLLRVDEPIDGHLAEYLIGWAEEAGVSASAIETAFRSV</sequence>
<accession>A0ABX6T7F7</accession>
<organism evidence="1 2">
    <name type="scientific">Sphingomonas sediminicola</name>
    <dbReference type="NCBI Taxonomy" id="386874"/>
    <lineage>
        <taxon>Bacteria</taxon>
        <taxon>Pseudomonadati</taxon>
        <taxon>Pseudomonadota</taxon>
        <taxon>Alphaproteobacteria</taxon>
        <taxon>Sphingomonadales</taxon>
        <taxon>Sphingomonadaceae</taxon>
        <taxon>Sphingomonas</taxon>
    </lineage>
</organism>
<dbReference type="EMBL" id="CP060782">
    <property type="protein sequence ID" value="QNP45787.1"/>
    <property type="molecule type" value="Genomic_DNA"/>
</dbReference>
<evidence type="ECO:0000313" key="1">
    <source>
        <dbReference type="EMBL" id="QNP45787.1"/>
    </source>
</evidence>
<keyword evidence="2" id="KW-1185">Reference proteome</keyword>
<evidence type="ECO:0000313" key="2">
    <source>
        <dbReference type="Proteomes" id="UP000516105"/>
    </source>
</evidence>
<protein>
    <submittedName>
        <fullName evidence="1">Uncharacterized protein</fullName>
    </submittedName>
</protein>